<proteinExistence type="predicted"/>
<dbReference type="AlphaFoldDB" id="A0A0A9AKE2"/>
<sequence>MIMAGGRDSDGTAGLK</sequence>
<reference evidence="1" key="2">
    <citation type="journal article" date="2015" name="Data Brief">
        <title>Shoot transcriptome of the giant reed, Arundo donax.</title>
        <authorList>
            <person name="Barrero R.A."/>
            <person name="Guerrero F.D."/>
            <person name="Moolhuijzen P."/>
            <person name="Goolsby J.A."/>
            <person name="Tidwell J."/>
            <person name="Bellgard S.E."/>
            <person name="Bellgard M.I."/>
        </authorList>
    </citation>
    <scope>NUCLEOTIDE SEQUENCE</scope>
    <source>
        <tissue evidence="1">Shoot tissue taken approximately 20 cm above the soil surface</tissue>
    </source>
</reference>
<name>A0A0A9AKE2_ARUDO</name>
<evidence type="ECO:0000313" key="1">
    <source>
        <dbReference type="EMBL" id="JAD52139.1"/>
    </source>
</evidence>
<organism evidence="1">
    <name type="scientific">Arundo donax</name>
    <name type="common">Giant reed</name>
    <name type="synonym">Donax arundinaceus</name>
    <dbReference type="NCBI Taxonomy" id="35708"/>
    <lineage>
        <taxon>Eukaryota</taxon>
        <taxon>Viridiplantae</taxon>
        <taxon>Streptophyta</taxon>
        <taxon>Embryophyta</taxon>
        <taxon>Tracheophyta</taxon>
        <taxon>Spermatophyta</taxon>
        <taxon>Magnoliopsida</taxon>
        <taxon>Liliopsida</taxon>
        <taxon>Poales</taxon>
        <taxon>Poaceae</taxon>
        <taxon>PACMAD clade</taxon>
        <taxon>Arundinoideae</taxon>
        <taxon>Arundineae</taxon>
        <taxon>Arundo</taxon>
    </lineage>
</organism>
<accession>A0A0A9AKE2</accession>
<reference evidence="1" key="1">
    <citation type="submission" date="2014-09" db="EMBL/GenBank/DDBJ databases">
        <authorList>
            <person name="Magalhaes I.L.F."/>
            <person name="Oliveira U."/>
            <person name="Santos F.R."/>
            <person name="Vidigal T.H.D.A."/>
            <person name="Brescovit A.D."/>
            <person name="Santos A.J."/>
        </authorList>
    </citation>
    <scope>NUCLEOTIDE SEQUENCE</scope>
    <source>
        <tissue evidence="1">Shoot tissue taken approximately 20 cm above the soil surface</tissue>
    </source>
</reference>
<dbReference type="EMBL" id="GBRH01245756">
    <property type="protein sequence ID" value="JAD52139.1"/>
    <property type="molecule type" value="Transcribed_RNA"/>
</dbReference>
<protein>
    <submittedName>
        <fullName evidence="1">Uncharacterized protein</fullName>
    </submittedName>
</protein>